<dbReference type="AlphaFoldDB" id="A0A9W5VVS8"/>
<dbReference type="Proteomes" id="UP000014387">
    <property type="component" value="Unassembled WGS sequence"/>
</dbReference>
<evidence type="ECO:0000313" key="6">
    <source>
        <dbReference type="Proteomes" id="UP000014387"/>
    </source>
</evidence>
<dbReference type="GO" id="GO:0006310">
    <property type="term" value="P:DNA recombination"/>
    <property type="evidence" value="ECO:0007669"/>
    <property type="project" value="UniProtKB-KW"/>
</dbReference>
<dbReference type="EMBL" id="AGWN01000002">
    <property type="protein sequence ID" value="EPD29538.1"/>
    <property type="molecule type" value="Genomic_DNA"/>
</dbReference>
<protein>
    <recommendedName>
        <fullName evidence="7">DNA recombination protein RmuC</fullName>
    </recommendedName>
</protein>
<keyword evidence="3" id="KW-0175">Coiled coil</keyword>
<organism evidence="5 6">
    <name type="scientific">Gleimia europaea ACS-120-V-Col10b</name>
    <dbReference type="NCBI Taxonomy" id="883069"/>
    <lineage>
        <taxon>Bacteria</taxon>
        <taxon>Bacillati</taxon>
        <taxon>Actinomycetota</taxon>
        <taxon>Actinomycetes</taxon>
        <taxon>Actinomycetales</taxon>
        <taxon>Actinomycetaceae</taxon>
        <taxon>Gleimia</taxon>
    </lineage>
</organism>
<dbReference type="PANTHER" id="PTHR30563">
    <property type="entry name" value="DNA RECOMBINATION PROTEIN RMUC"/>
    <property type="match status" value="1"/>
</dbReference>
<proteinExistence type="inferred from homology"/>
<evidence type="ECO:0000256" key="1">
    <source>
        <dbReference type="ARBA" id="ARBA00003416"/>
    </source>
</evidence>
<name>A0A9W5VVS8_9ACTO</name>
<comment type="function">
    <text evidence="1">Involved in DNA recombination.</text>
</comment>
<keyword evidence="6" id="KW-1185">Reference proteome</keyword>
<evidence type="ECO:0008006" key="7">
    <source>
        <dbReference type="Google" id="ProtNLM"/>
    </source>
</evidence>
<dbReference type="PANTHER" id="PTHR30563:SF0">
    <property type="entry name" value="DNA RECOMBINATION PROTEIN RMUC"/>
    <property type="match status" value="1"/>
</dbReference>
<evidence type="ECO:0000313" key="5">
    <source>
        <dbReference type="EMBL" id="EPD29538.1"/>
    </source>
</evidence>
<comment type="caution">
    <text evidence="5">The sequence shown here is derived from an EMBL/GenBank/DDBJ whole genome shotgun (WGS) entry which is preliminary data.</text>
</comment>
<comment type="similarity">
    <text evidence="2">Belongs to the RmuC family.</text>
</comment>
<dbReference type="InterPro" id="IPR003798">
    <property type="entry name" value="DNA_recombination_RmuC"/>
</dbReference>
<dbReference type="Pfam" id="PF02646">
    <property type="entry name" value="RmuC"/>
    <property type="match status" value="1"/>
</dbReference>
<gene>
    <name evidence="5" type="ORF">HMPREF9238_01519</name>
</gene>
<reference evidence="5 6" key="1">
    <citation type="submission" date="2013-05" db="EMBL/GenBank/DDBJ databases">
        <title>The Genome Sequence of Actinomyces europaeus ACS-120-V-COL10B.</title>
        <authorList>
            <consortium name="The Broad Institute Genomics Platform"/>
            <person name="Earl A."/>
            <person name="Ward D."/>
            <person name="Feldgarden M."/>
            <person name="Gevers D."/>
            <person name="Saerens B."/>
            <person name="Vaneechoutte M."/>
            <person name="Walker B."/>
            <person name="Young S."/>
            <person name="Zeng Q."/>
            <person name="Gargeya S."/>
            <person name="Fitzgerald M."/>
            <person name="Haas B."/>
            <person name="Abouelleil A."/>
            <person name="Allen A.W."/>
            <person name="Alvarado L."/>
            <person name="Arachchi H.M."/>
            <person name="Berlin A.M."/>
            <person name="Chapman S.B."/>
            <person name="Gainer-Dewar J."/>
            <person name="Goldberg J."/>
            <person name="Griggs A."/>
            <person name="Gujja S."/>
            <person name="Hansen M."/>
            <person name="Howarth C."/>
            <person name="Imamovic A."/>
            <person name="Ireland A."/>
            <person name="Larimer J."/>
            <person name="McCowan C."/>
            <person name="Murphy C."/>
            <person name="Pearson M."/>
            <person name="Poon T.W."/>
            <person name="Priest M."/>
            <person name="Roberts A."/>
            <person name="Saif S."/>
            <person name="Shea T."/>
            <person name="Sisk P."/>
            <person name="Sykes S."/>
            <person name="Wortman J."/>
            <person name="Nusbaum C."/>
            <person name="Birren B."/>
        </authorList>
    </citation>
    <scope>NUCLEOTIDE SEQUENCE [LARGE SCALE GENOMIC DNA]</scope>
    <source>
        <strain evidence="5 6">ACS-120-V-Col10b</strain>
    </source>
</reference>
<evidence type="ECO:0000256" key="4">
    <source>
        <dbReference type="ARBA" id="ARBA00023172"/>
    </source>
</evidence>
<keyword evidence="4" id="KW-0233">DNA recombination</keyword>
<sequence length="335" mass="36297">MLVFGLIAGYFAGRHSQPRPSTLENEGVARDALAYQISKELAPLNQTLHAIDARVGQMDAAQKHQLDWVISELGLSQKTGREVLAATQKLDTALRSSPTRGSWGELSLRRVLEMSGLTNRIDFLEQMQVGTARPDVVVNLPGGGALVIDAKVPLDAYLKAIDEEDPSALRAHASAVRSHVNQLANRRYSEVIAGSLDLVVLYMPSEALISASLEADPTLFEDALQKGIIVAGPSALHTLLRVVGYAWAKDSLEQDARDILELGRTLTERINVLGEHLGKLGSSLQSAVDNYNRTVGSFETRLGVTAINIASLEHSIKPAPQPIDKATRRLPPPQE</sequence>
<evidence type="ECO:0000256" key="2">
    <source>
        <dbReference type="ARBA" id="ARBA00009840"/>
    </source>
</evidence>
<evidence type="ECO:0000256" key="3">
    <source>
        <dbReference type="ARBA" id="ARBA00023054"/>
    </source>
</evidence>
<accession>A0A9W5VVS8</accession>